<organism evidence="3 4">
    <name type="scientific">Halalkalibacter krulwichiae</name>
    <dbReference type="NCBI Taxonomy" id="199441"/>
    <lineage>
        <taxon>Bacteria</taxon>
        <taxon>Bacillati</taxon>
        <taxon>Bacillota</taxon>
        <taxon>Bacilli</taxon>
        <taxon>Bacillales</taxon>
        <taxon>Bacillaceae</taxon>
        <taxon>Halalkalibacter</taxon>
    </lineage>
</organism>
<dbReference type="EMBL" id="CP020814">
    <property type="protein sequence ID" value="ARK30517.1"/>
    <property type="molecule type" value="Genomic_DNA"/>
</dbReference>
<dbReference type="Proteomes" id="UP000193006">
    <property type="component" value="Chromosome"/>
</dbReference>
<feature type="domain" description="Activator of Hsp90 ATPase homologue 1/2-like C-terminal" evidence="2">
    <location>
        <begin position="18"/>
        <end position="144"/>
    </location>
</feature>
<evidence type="ECO:0000313" key="4">
    <source>
        <dbReference type="Proteomes" id="UP000193006"/>
    </source>
</evidence>
<dbReference type="InterPro" id="IPR023393">
    <property type="entry name" value="START-like_dom_sf"/>
</dbReference>
<dbReference type="InterPro" id="IPR013538">
    <property type="entry name" value="ASHA1/2-like_C"/>
</dbReference>
<proteinExistence type="inferred from homology"/>
<evidence type="ECO:0000256" key="1">
    <source>
        <dbReference type="ARBA" id="ARBA00006817"/>
    </source>
</evidence>
<reference evidence="3 4" key="1">
    <citation type="submission" date="2017-04" db="EMBL/GenBank/DDBJ databases">
        <title>Bacillus krulwichiae AM31D Genome sequencing and assembly.</title>
        <authorList>
            <person name="Krulwich T.A."/>
            <person name="Anastor L."/>
            <person name="Ehrlich R."/>
            <person name="Ehrlich G.D."/>
            <person name="Janto B."/>
        </authorList>
    </citation>
    <scope>NUCLEOTIDE SEQUENCE [LARGE SCALE GENOMIC DNA]</scope>
    <source>
        <strain evidence="3 4">AM31D</strain>
    </source>
</reference>
<sequence>MSDHKASTPDIRKQAVFNAKIEKVWDIVASSKGIDQWFMPNNFQPEEGAEFTIHSPFGPSTCKVLEIHAPNRLVFTWGEMGWKITFELKDLGDKTEFTLIHAGWGLPEEIVPGPGPDQSNLDIRNRMNDGWESIVNENLRKAVEV</sequence>
<dbReference type="Pfam" id="PF08327">
    <property type="entry name" value="AHSA1"/>
    <property type="match status" value="1"/>
</dbReference>
<protein>
    <recommendedName>
        <fullName evidence="2">Activator of Hsp90 ATPase homologue 1/2-like C-terminal domain-containing protein</fullName>
    </recommendedName>
</protein>
<comment type="similarity">
    <text evidence="1">Belongs to the AHA1 family.</text>
</comment>
<gene>
    <name evidence="3" type="ORF">BkAM31D_12125</name>
</gene>
<accession>A0A1X9MAS8</accession>
<keyword evidence="4" id="KW-1185">Reference proteome</keyword>
<dbReference type="Gene3D" id="3.30.530.20">
    <property type="match status" value="1"/>
</dbReference>
<dbReference type="RefSeq" id="WP_066149072.1">
    <property type="nucleotide sequence ID" value="NZ_CP020814.1"/>
</dbReference>
<evidence type="ECO:0000313" key="3">
    <source>
        <dbReference type="EMBL" id="ARK30517.1"/>
    </source>
</evidence>
<dbReference type="AlphaFoldDB" id="A0A1X9MAS8"/>
<dbReference type="KEGG" id="bkw:BkAM31D_12125"/>
<name>A0A1X9MAS8_9BACI</name>
<evidence type="ECO:0000259" key="2">
    <source>
        <dbReference type="Pfam" id="PF08327"/>
    </source>
</evidence>
<dbReference type="CDD" id="cd07814">
    <property type="entry name" value="SRPBCC_CalC_Aha1-like"/>
    <property type="match status" value="1"/>
</dbReference>
<dbReference type="SUPFAM" id="SSF55961">
    <property type="entry name" value="Bet v1-like"/>
    <property type="match status" value="1"/>
</dbReference>
<dbReference type="STRING" id="199441.BkAM31D_12125"/>